<dbReference type="SMART" id="SM00862">
    <property type="entry name" value="Trans_reg_C"/>
    <property type="match status" value="1"/>
</dbReference>
<accession>A0A1S9N500</accession>
<keyword evidence="4" id="KW-0805">Transcription regulation</keyword>
<dbReference type="FunFam" id="1.10.10.10:FF:000018">
    <property type="entry name" value="DNA-binding response regulator ResD"/>
    <property type="match status" value="1"/>
</dbReference>
<name>A0A1S9N500_CLOBE</name>
<evidence type="ECO:0000313" key="13">
    <source>
        <dbReference type="Proteomes" id="UP000190959"/>
    </source>
</evidence>
<dbReference type="InterPro" id="IPR016032">
    <property type="entry name" value="Sig_transdc_resp-reg_C-effctor"/>
</dbReference>
<evidence type="ECO:0000256" key="5">
    <source>
        <dbReference type="ARBA" id="ARBA00023125"/>
    </source>
</evidence>
<evidence type="ECO:0000256" key="4">
    <source>
        <dbReference type="ARBA" id="ARBA00023015"/>
    </source>
</evidence>
<evidence type="ECO:0000259" key="11">
    <source>
        <dbReference type="PROSITE" id="PS51755"/>
    </source>
</evidence>
<sequence length="238" mass="27189">MNNKFKILVVDDEQNILDVIKAYLEKDGFDVITAMDGKSALDIYSNENIHLIVLDLMLPKMTGEEVCNRIRAISSVPIIMLTAKAEEDEKIEGISMGADDYLTKPFSVRELVVRVRALLRRAYRDFSPMADILTFNNGDLEVDIKKMVVKKQGVVVNLTTNEFKILTIFLSNPEQVFSREKLVEKAFGANYEGFDRTVDSYIKNIRQKIESNHKEPTYITTVYGMGYKFIPSNDEVKK</sequence>
<protein>
    <recommendedName>
        <fullName evidence="1">Stage 0 sporulation protein A homolog</fullName>
    </recommendedName>
</protein>
<dbReference type="InterPro" id="IPR011006">
    <property type="entry name" value="CheY-like_superfamily"/>
</dbReference>
<dbReference type="PANTHER" id="PTHR48111">
    <property type="entry name" value="REGULATOR OF RPOS"/>
    <property type="match status" value="1"/>
</dbReference>
<evidence type="ECO:0000313" key="12">
    <source>
        <dbReference type="EMBL" id="OOP72522.1"/>
    </source>
</evidence>
<dbReference type="Gene3D" id="6.10.250.690">
    <property type="match status" value="1"/>
</dbReference>
<dbReference type="Pfam" id="PF00072">
    <property type="entry name" value="Response_reg"/>
    <property type="match status" value="1"/>
</dbReference>
<keyword evidence="3" id="KW-0902">Two-component regulatory system</keyword>
<dbReference type="RefSeq" id="WP_078116307.1">
    <property type="nucleotide sequence ID" value="NZ_MWMH01000005.1"/>
</dbReference>
<reference evidence="12 13" key="1">
    <citation type="submission" date="2017-02" db="EMBL/GenBank/DDBJ databases">
        <title>Genome sequence of Clostridium beijerinckii Br21.</title>
        <authorList>
            <person name="Fonseca B.C."/>
            <person name="Guazzaroni M.E."/>
            <person name="Riano-Pachon D.M."/>
            <person name="Reginatto V."/>
        </authorList>
    </citation>
    <scope>NUCLEOTIDE SEQUENCE [LARGE SCALE GENOMIC DNA]</scope>
    <source>
        <strain evidence="12 13">Br21</strain>
    </source>
</reference>
<feature type="domain" description="Response regulatory" evidence="10">
    <location>
        <begin position="6"/>
        <end position="119"/>
    </location>
</feature>
<evidence type="ECO:0000259" key="10">
    <source>
        <dbReference type="PROSITE" id="PS50110"/>
    </source>
</evidence>
<dbReference type="Proteomes" id="UP000190959">
    <property type="component" value="Unassembled WGS sequence"/>
</dbReference>
<dbReference type="SUPFAM" id="SSF52172">
    <property type="entry name" value="CheY-like"/>
    <property type="match status" value="1"/>
</dbReference>
<feature type="modified residue" description="4-aspartylphosphate" evidence="8">
    <location>
        <position position="55"/>
    </location>
</feature>
<dbReference type="CDD" id="cd00383">
    <property type="entry name" value="trans_reg_C"/>
    <property type="match status" value="1"/>
</dbReference>
<dbReference type="SUPFAM" id="SSF46894">
    <property type="entry name" value="C-terminal effector domain of the bipartite response regulators"/>
    <property type="match status" value="1"/>
</dbReference>
<comment type="function">
    <text evidence="7">May play the central regulatory role in sporulation. It may be an element of the effector pathway responsible for the activation of sporulation genes in response to nutritional stress. Spo0A may act in concert with spo0H (a sigma factor) to control the expression of some genes that are critical to the sporulation process.</text>
</comment>
<evidence type="ECO:0000256" key="7">
    <source>
        <dbReference type="ARBA" id="ARBA00024867"/>
    </source>
</evidence>
<dbReference type="InterPro" id="IPR001789">
    <property type="entry name" value="Sig_transdc_resp-reg_receiver"/>
</dbReference>
<gene>
    <name evidence="12" type="ORF">CBEIBR21_16475</name>
</gene>
<dbReference type="PANTHER" id="PTHR48111:SF73">
    <property type="entry name" value="ALKALINE PHOSPHATASE SYNTHESIS TRANSCRIPTIONAL REGULATORY PROTEIN PHOP"/>
    <property type="match status" value="1"/>
</dbReference>
<dbReference type="GO" id="GO:0000156">
    <property type="term" value="F:phosphorelay response regulator activity"/>
    <property type="evidence" value="ECO:0007669"/>
    <property type="project" value="TreeGrafter"/>
</dbReference>
<dbReference type="FunFam" id="3.40.50.2300:FF:000001">
    <property type="entry name" value="DNA-binding response regulator PhoB"/>
    <property type="match status" value="1"/>
</dbReference>
<dbReference type="GO" id="GO:0032993">
    <property type="term" value="C:protein-DNA complex"/>
    <property type="evidence" value="ECO:0007669"/>
    <property type="project" value="TreeGrafter"/>
</dbReference>
<dbReference type="InterPro" id="IPR001867">
    <property type="entry name" value="OmpR/PhoB-type_DNA-bd"/>
</dbReference>
<feature type="DNA-binding region" description="OmpR/PhoB-type" evidence="9">
    <location>
        <begin position="130"/>
        <end position="231"/>
    </location>
</feature>
<evidence type="ECO:0000256" key="9">
    <source>
        <dbReference type="PROSITE-ProRule" id="PRU01091"/>
    </source>
</evidence>
<evidence type="ECO:0000256" key="2">
    <source>
        <dbReference type="ARBA" id="ARBA00022553"/>
    </source>
</evidence>
<dbReference type="SMART" id="SM00448">
    <property type="entry name" value="REC"/>
    <property type="match status" value="1"/>
</dbReference>
<dbReference type="InterPro" id="IPR036388">
    <property type="entry name" value="WH-like_DNA-bd_sf"/>
</dbReference>
<dbReference type="Gene3D" id="1.10.10.10">
    <property type="entry name" value="Winged helix-like DNA-binding domain superfamily/Winged helix DNA-binding domain"/>
    <property type="match status" value="1"/>
</dbReference>
<dbReference type="GO" id="GO:0005829">
    <property type="term" value="C:cytosol"/>
    <property type="evidence" value="ECO:0007669"/>
    <property type="project" value="TreeGrafter"/>
</dbReference>
<keyword evidence="6" id="KW-0804">Transcription</keyword>
<keyword evidence="5 9" id="KW-0238">DNA-binding</keyword>
<dbReference type="GO" id="GO:0006355">
    <property type="term" value="P:regulation of DNA-templated transcription"/>
    <property type="evidence" value="ECO:0007669"/>
    <property type="project" value="InterPro"/>
</dbReference>
<dbReference type="GO" id="GO:0000976">
    <property type="term" value="F:transcription cis-regulatory region binding"/>
    <property type="evidence" value="ECO:0007669"/>
    <property type="project" value="TreeGrafter"/>
</dbReference>
<dbReference type="PROSITE" id="PS50110">
    <property type="entry name" value="RESPONSE_REGULATORY"/>
    <property type="match status" value="1"/>
</dbReference>
<evidence type="ECO:0000256" key="6">
    <source>
        <dbReference type="ARBA" id="ARBA00023163"/>
    </source>
</evidence>
<proteinExistence type="predicted"/>
<dbReference type="EMBL" id="MWMH01000005">
    <property type="protein sequence ID" value="OOP72522.1"/>
    <property type="molecule type" value="Genomic_DNA"/>
</dbReference>
<dbReference type="Gene3D" id="3.40.50.2300">
    <property type="match status" value="1"/>
</dbReference>
<evidence type="ECO:0000256" key="3">
    <source>
        <dbReference type="ARBA" id="ARBA00023012"/>
    </source>
</evidence>
<dbReference type="InterPro" id="IPR039420">
    <property type="entry name" value="WalR-like"/>
</dbReference>
<feature type="domain" description="OmpR/PhoB-type" evidence="11">
    <location>
        <begin position="130"/>
        <end position="231"/>
    </location>
</feature>
<dbReference type="AlphaFoldDB" id="A0A1S9N500"/>
<dbReference type="PROSITE" id="PS51755">
    <property type="entry name" value="OMPR_PHOB"/>
    <property type="match status" value="1"/>
</dbReference>
<dbReference type="Pfam" id="PF00486">
    <property type="entry name" value="Trans_reg_C"/>
    <property type="match status" value="1"/>
</dbReference>
<keyword evidence="2 8" id="KW-0597">Phosphoprotein</keyword>
<evidence type="ECO:0000256" key="8">
    <source>
        <dbReference type="PROSITE-ProRule" id="PRU00169"/>
    </source>
</evidence>
<evidence type="ECO:0000256" key="1">
    <source>
        <dbReference type="ARBA" id="ARBA00018672"/>
    </source>
</evidence>
<organism evidence="12 13">
    <name type="scientific">Clostridium beijerinckii</name>
    <name type="common">Clostridium MP</name>
    <dbReference type="NCBI Taxonomy" id="1520"/>
    <lineage>
        <taxon>Bacteria</taxon>
        <taxon>Bacillati</taxon>
        <taxon>Bacillota</taxon>
        <taxon>Clostridia</taxon>
        <taxon>Eubacteriales</taxon>
        <taxon>Clostridiaceae</taxon>
        <taxon>Clostridium</taxon>
    </lineage>
</organism>
<comment type="caution">
    <text evidence="12">The sequence shown here is derived from an EMBL/GenBank/DDBJ whole genome shotgun (WGS) entry which is preliminary data.</text>
</comment>